<name>A0ACB8QX96_9AGAM</name>
<dbReference type="EMBL" id="MU273470">
    <property type="protein sequence ID" value="KAI0036534.1"/>
    <property type="molecule type" value="Genomic_DNA"/>
</dbReference>
<reference evidence="1" key="2">
    <citation type="journal article" date="2022" name="New Phytol.">
        <title>Evolutionary transition to the ectomycorrhizal habit in the genomes of a hyperdiverse lineage of mushroom-forming fungi.</title>
        <authorList>
            <person name="Looney B."/>
            <person name="Miyauchi S."/>
            <person name="Morin E."/>
            <person name="Drula E."/>
            <person name="Courty P.E."/>
            <person name="Kohler A."/>
            <person name="Kuo A."/>
            <person name="LaButti K."/>
            <person name="Pangilinan J."/>
            <person name="Lipzen A."/>
            <person name="Riley R."/>
            <person name="Andreopoulos W."/>
            <person name="He G."/>
            <person name="Johnson J."/>
            <person name="Nolan M."/>
            <person name="Tritt A."/>
            <person name="Barry K.W."/>
            <person name="Grigoriev I.V."/>
            <person name="Nagy L.G."/>
            <person name="Hibbett D."/>
            <person name="Henrissat B."/>
            <person name="Matheny P.B."/>
            <person name="Labbe J."/>
            <person name="Martin F.M."/>
        </authorList>
    </citation>
    <scope>NUCLEOTIDE SEQUENCE</scope>
    <source>
        <strain evidence="1">EC-137</strain>
    </source>
</reference>
<evidence type="ECO:0000313" key="1">
    <source>
        <dbReference type="EMBL" id="KAI0036534.1"/>
    </source>
</evidence>
<dbReference type="Proteomes" id="UP000814128">
    <property type="component" value="Unassembled WGS sequence"/>
</dbReference>
<accession>A0ACB8QX96</accession>
<sequence length="110" mass="12255">VAYQAQTTGSLWGDLKEAVKRLSFDDFNRIGEIPCARKSFLVGIASGAGIGAVRGISVGPRKAAHWAVGTWMIVSIGTWYVSEICQSNLREERRKIHRVVEELPKRMIKK</sequence>
<proteinExistence type="predicted"/>
<protein>
    <submittedName>
        <fullName evidence="1">Uncharacterized protein</fullName>
    </submittedName>
</protein>
<feature type="non-terminal residue" evidence="1">
    <location>
        <position position="1"/>
    </location>
</feature>
<keyword evidence="2" id="KW-1185">Reference proteome</keyword>
<reference evidence="1" key="1">
    <citation type="submission" date="2021-02" db="EMBL/GenBank/DDBJ databases">
        <authorList>
            <consortium name="DOE Joint Genome Institute"/>
            <person name="Ahrendt S."/>
            <person name="Looney B.P."/>
            <person name="Miyauchi S."/>
            <person name="Morin E."/>
            <person name="Drula E."/>
            <person name="Courty P.E."/>
            <person name="Chicoki N."/>
            <person name="Fauchery L."/>
            <person name="Kohler A."/>
            <person name="Kuo A."/>
            <person name="Labutti K."/>
            <person name="Pangilinan J."/>
            <person name="Lipzen A."/>
            <person name="Riley R."/>
            <person name="Andreopoulos W."/>
            <person name="He G."/>
            <person name="Johnson J."/>
            <person name="Barry K.W."/>
            <person name="Grigoriev I.V."/>
            <person name="Nagy L."/>
            <person name="Hibbett D."/>
            <person name="Henrissat B."/>
            <person name="Matheny P.B."/>
            <person name="Labbe J."/>
            <person name="Martin F."/>
        </authorList>
    </citation>
    <scope>NUCLEOTIDE SEQUENCE</scope>
    <source>
        <strain evidence="1">EC-137</strain>
    </source>
</reference>
<gene>
    <name evidence="1" type="ORF">K488DRAFT_27377</name>
</gene>
<comment type="caution">
    <text evidence="1">The sequence shown here is derived from an EMBL/GenBank/DDBJ whole genome shotgun (WGS) entry which is preliminary data.</text>
</comment>
<evidence type="ECO:0000313" key="2">
    <source>
        <dbReference type="Proteomes" id="UP000814128"/>
    </source>
</evidence>
<feature type="non-terminal residue" evidence="1">
    <location>
        <position position="110"/>
    </location>
</feature>
<organism evidence="1 2">
    <name type="scientific">Vararia minispora EC-137</name>
    <dbReference type="NCBI Taxonomy" id="1314806"/>
    <lineage>
        <taxon>Eukaryota</taxon>
        <taxon>Fungi</taxon>
        <taxon>Dikarya</taxon>
        <taxon>Basidiomycota</taxon>
        <taxon>Agaricomycotina</taxon>
        <taxon>Agaricomycetes</taxon>
        <taxon>Russulales</taxon>
        <taxon>Lachnocladiaceae</taxon>
        <taxon>Vararia</taxon>
    </lineage>
</organism>